<protein>
    <submittedName>
        <fullName evidence="3">Anaerobic cobalt chelatase</fullName>
    </submittedName>
</protein>
<evidence type="ECO:0000313" key="4">
    <source>
        <dbReference type="Proteomes" id="UP000000739"/>
    </source>
</evidence>
<dbReference type="GO" id="GO:0019251">
    <property type="term" value="P:anaerobic cobalamin biosynthetic process"/>
    <property type="evidence" value="ECO:0007669"/>
    <property type="project" value="InterPro"/>
</dbReference>
<proteinExistence type="predicted"/>
<keyword evidence="2" id="KW-0170">Cobalt</keyword>
<feature type="binding site" evidence="2">
    <location>
        <position position="171"/>
    </location>
    <ligand>
        <name>Co(2+)</name>
        <dbReference type="ChEBI" id="CHEBI:48828"/>
    </ligand>
</feature>
<dbReference type="InterPro" id="IPR010388">
    <property type="entry name" value="Anaerobic_Co-chelatase"/>
</dbReference>
<evidence type="ECO:0000256" key="2">
    <source>
        <dbReference type="PIRSR" id="PIRSR033579-3"/>
    </source>
</evidence>
<name>B8FL71_DESAL</name>
<feature type="binding site" evidence="2">
    <location>
        <position position="203"/>
    </location>
    <ligand>
        <name>Co(2+)</name>
        <dbReference type="ChEBI" id="CHEBI:48828"/>
    </ligand>
</feature>
<feature type="active site" description="Proton acceptor" evidence="1">
    <location>
        <position position="139"/>
    </location>
</feature>
<reference evidence="3 4" key="1">
    <citation type="journal article" date="2012" name="Environ. Microbiol.">
        <title>The genome sequence of Desulfatibacillum alkenivorans AK-01: a blueprint for anaerobic alkane oxidation.</title>
        <authorList>
            <person name="Callaghan A.V."/>
            <person name="Morris B.E."/>
            <person name="Pereira I.A."/>
            <person name="McInerney M.J."/>
            <person name="Austin R.N."/>
            <person name="Groves J.T."/>
            <person name="Kukor J.J."/>
            <person name="Suflita J.M."/>
            <person name="Young L.Y."/>
            <person name="Zylstra G.J."/>
            <person name="Wawrik B."/>
        </authorList>
    </citation>
    <scope>NUCLEOTIDE SEQUENCE [LARGE SCALE GENOMIC DNA]</scope>
    <source>
        <strain evidence="3 4">AK-01</strain>
    </source>
</reference>
<keyword evidence="4" id="KW-1185">Reference proteome</keyword>
<evidence type="ECO:0000256" key="1">
    <source>
        <dbReference type="PIRSR" id="PIRSR033579-1"/>
    </source>
</evidence>
<dbReference type="Gene3D" id="3.40.50.1400">
    <property type="match status" value="2"/>
</dbReference>
<dbReference type="Pfam" id="PF06180">
    <property type="entry name" value="CbiK"/>
    <property type="match status" value="1"/>
</dbReference>
<sequence>MKPPIVLAAFGTSTRAKAAYDLIDAAYREAFPGHEILWAYTSRTVASKVNKRSDEQKLHPEEVMDMLAAQGREWAVVQSLHLAWGHEFFRLKDDVQHEKVRTSMGLPLLTSPEDCMEVAEDLARFFDSPEDEAQVFVGHGTDHPAWAMFTAMGSILKDMYGDRAFMGVLEEGYPDRDVLINKLLVQGYKKARLIPFLLVSGMHFAKDLAGKKDSWKVKMEEAGIQATPENIGLGQSPAVVQMFVRHTQEALGLIPL</sequence>
<dbReference type="EMBL" id="CP001322">
    <property type="protein sequence ID" value="ACL04706.1"/>
    <property type="molecule type" value="Genomic_DNA"/>
</dbReference>
<dbReference type="AlphaFoldDB" id="B8FL71"/>
<keyword evidence="2" id="KW-0479">Metal-binding</keyword>
<feature type="binding site" evidence="2">
    <location>
        <position position="139"/>
    </location>
    <ligand>
        <name>Co(2+)</name>
        <dbReference type="ChEBI" id="CHEBI:48828"/>
    </ligand>
</feature>
<dbReference type="KEGG" id="dal:Dalk_3016"/>
<organism evidence="3 4">
    <name type="scientific">Desulfatibacillum aliphaticivorans</name>
    <dbReference type="NCBI Taxonomy" id="218208"/>
    <lineage>
        <taxon>Bacteria</taxon>
        <taxon>Pseudomonadati</taxon>
        <taxon>Thermodesulfobacteriota</taxon>
        <taxon>Desulfobacteria</taxon>
        <taxon>Desulfobacterales</taxon>
        <taxon>Desulfatibacillaceae</taxon>
        <taxon>Desulfatibacillum</taxon>
    </lineage>
</organism>
<dbReference type="GO" id="GO:0016852">
    <property type="term" value="F:sirohydrochlorin cobaltochelatase activity"/>
    <property type="evidence" value="ECO:0007669"/>
    <property type="project" value="InterPro"/>
</dbReference>
<accession>B8FL71</accession>
<dbReference type="Proteomes" id="UP000000739">
    <property type="component" value="Chromosome"/>
</dbReference>
<dbReference type="HOGENOM" id="CLU_036584_1_1_7"/>
<evidence type="ECO:0000313" key="3">
    <source>
        <dbReference type="EMBL" id="ACL04706.1"/>
    </source>
</evidence>
<dbReference type="GO" id="GO:0046872">
    <property type="term" value="F:metal ion binding"/>
    <property type="evidence" value="ECO:0007669"/>
    <property type="project" value="UniProtKB-KW"/>
</dbReference>
<dbReference type="SUPFAM" id="SSF53800">
    <property type="entry name" value="Chelatase"/>
    <property type="match status" value="1"/>
</dbReference>
<dbReference type="PIRSF" id="PIRSF033579">
    <property type="entry name" value="Anaer_Co_chel"/>
    <property type="match status" value="1"/>
</dbReference>
<gene>
    <name evidence="3" type="ordered locus">Dalk_3016</name>
</gene>
<dbReference type="eggNOG" id="COG4822">
    <property type="taxonomic scope" value="Bacteria"/>
</dbReference>
<dbReference type="RefSeq" id="WP_015947766.1">
    <property type="nucleotide sequence ID" value="NC_011768.1"/>
</dbReference>